<gene>
    <name evidence="1" type="ORF">Rumeso_03436</name>
</gene>
<proteinExistence type="predicted"/>
<accession>A0A017HKK8</accession>
<dbReference type="OrthoDB" id="8278054at2"/>
<protein>
    <recommendedName>
        <fullName evidence="3">HNH endonuclease</fullName>
    </recommendedName>
</protein>
<dbReference type="Proteomes" id="UP000019666">
    <property type="component" value="Unassembled WGS sequence"/>
</dbReference>
<organism evidence="1 2">
    <name type="scientific">Rubellimicrobium mesophilum DSM 19309</name>
    <dbReference type="NCBI Taxonomy" id="442562"/>
    <lineage>
        <taxon>Bacteria</taxon>
        <taxon>Pseudomonadati</taxon>
        <taxon>Pseudomonadota</taxon>
        <taxon>Alphaproteobacteria</taxon>
        <taxon>Rhodobacterales</taxon>
        <taxon>Roseobacteraceae</taxon>
        <taxon>Rubellimicrobium</taxon>
    </lineage>
</organism>
<evidence type="ECO:0000313" key="1">
    <source>
        <dbReference type="EMBL" id="EYD75012.1"/>
    </source>
</evidence>
<dbReference type="RefSeq" id="WP_051521505.1">
    <property type="nucleotide sequence ID" value="NZ_KK088606.1"/>
</dbReference>
<name>A0A017HKK8_9RHOB</name>
<dbReference type="STRING" id="442562.Rumeso_03436"/>
<dbReference type="AlphaFoldDB" id="A0A017HKK8"/>
<sequence length="89" mass="10116">MTDTTSTPSALRTLKHRRQAAWRERNQLKVWAHKALASALRRGLLTRQPCEVCGDPNAEAHHPDHRNALDVQWLCRAHHKALHATEKAA</sequence>
<dbReference type="HOGENOM" id="CLU_2481382_0_0_5"/>
<dbReference type="EMBL" id="AOSK01000095">
    <property type="protein sequence ID" value="EYD75012.1"/>
    <property type="molecule type" value="Genomic_DNA"/>
</dbReference>
<evidence type="ECO:0008006" key="3">
    <source>
        <dbReference type="Google" id="ProtNLM"/>
    </source>
</evidence>
<reference evidence="1 2" key="1">
    <citation type="submission" date="2013-02" db="EMBL/GenBank/DDBJ databases">
        <authorList>
            <person name="Fiebig A."/>
            <person name="Goeker M."/>
            <person name="Klenk H.-P.P."/>
        </authorList>
    </citation>
    <scope>NUCLEOTIDE SEQUENCE [LARGE SCALE GENOMIC DNA]</scope>
    <source>
        <strain evidence="1 2">DSM 19309</strain>
    </source>
</reference>
<comment type="caution">
    <text evidence="1">The sequence shown here is derived from an EMBL/GenBank/DDBJ whole genome shotgun (WGS) entry which is preliminary data.</text>
</comment>
<evidence type="ECO:0000313" key="2">
    <source>
        <dbReference type="Proteomes" id="UP000019666"/>
    </source>
</evidence>
<keyword evidence="2" id="KW-1185">Reference proteome</keyword>